<name>A0A1R0GW73_9FUNG</name>
<evidence type="ECO:0000256" key="1">
    <source>
        <dbReference type="SAM" id="MobiDB-lite"/>
    </source>
</evidence>
<keyword evidence="3" id="KW-1185">Reference proteome</keyword>
<feature type="region of interest" description="Disordered" evidence="1">
    <location>
        <begin position="38"/>
        <end position="89"/>
    </location>
</feature>
<evidence type="ECO:0000313" key="3">
    <source>
        <dbReference type="Proteomes" id="UP000187455"/>
    </source>
</evidence>
<dbReference type="AlphaFoldDB" id="A0A1R0GW73"/>
<dbReference type="EMBL" id="LSSL01002726">
    <property type="protein sequence ID" value="OLY81141.1"/>
    <property type="molecule type" value="Genomic_DNA"/>
</dbReference>
<sequence>MEDDMANDKLSKSRARRLSTTITTTTITIALGAASRWLGSKPDTQISSEDKTSNTGTERSEEGVVREVAERHGVDKEEDAGNNAYEEVGIEDSQAGWGFRSVLVDQFADRVPIGGGSSSSSSSSSHYL</sequence>
<reference evidence="2 3" key="1">
    <citation type="journal article" date="2016" name="Mol. Biol. Evol.">
        <title>Genome-Wide Survey of Gut Fungi (Harpellales) Reveals the First Horizontally Transferred Ubiquitin Gene from a Mosquito Host.</title>
        <authorList>
            <person name="Wang Y."/>
            <person name="White M.M."/>
            <person name="Kvist S."/>
            <person name="Moncalvo J.M."/>
        </authorList>
    </citation>
    <scope>NUCLEOTIDE SEQUENCE [LARGE SCALE GENOMIC DNA]</scope>
    <source>
        <strain evidence="2 3">ALG-7-W6</strain>
    </source>
</reference>
<proteinExistence type="predicted"/>
<dbReference type="Proteomes" id="UP000187455">
    <property type="component" value="Unassembled WGS sequence"/>
</dbReference>
<protein>
    <submittedName>
        <fullName evidence="2">Uncharacterized protein</fullName>
    </submittedName>
</protein>
<evidence type="ECO:0000313" key="2">
    <source>
        <dbReference type="EMBL" id="OLY81141.1"/>
    </source>
</evidence>
<feature type="compositionally biased region" description="Basic and acidic residues" evidence="1">
    <location>
        <begin position="48"/>
        <end position="75"/>
    </location>
</feature>
<organism evidence="2 3">
    <name type="scientific">Smittium mucronatum</name>
    <dbReference type="NCBI Taxonomy" id="133383"/>
    <lineage>
        <taxon>Eukaryota</taxon>
        <taxon>Fungi</taxon>
        <taxon>Fungi incertae sedis</taxon>
        <taxon>Zoopagomycota</taxon>
        <taxon>Kickxellomycotina</taxon>
        <taxon>Harpellomycetes</taxon>
        <taxon>Harpellales</taxon>
        <taxon>Legeriomycetaceae</taxon>
        <taxon>Smittium</taxon>
    </lineage>
</organism>
<comment type="caution">
    <text evidence="2">The sequence shown here is derived from an EMBL/GenBank/DDBJ whole genome shotgun (WGS) entry which is preliminary data.</text>
</comment>
<gene>
    <name evidence="2" type="ORF">AYI68_g4756</name>
</gene>
<accession>A0A1R0GW73</accession>